<dbReference type="EMBL" id="QLUW01000004">
    <property type="protein sequence ID" value="RAP74805.1"/>
    <property type="molecule type" value="Genomic_DNA"/>
</dbReference>
<name>A0A328U1N7_9BACL</name>
<accession>A0A328U1N7</accession>
<dbReference type="AlphaFoldDB" id="A0A328U1N7"/>
<evidence type="ECO:0000313" key="2">
    <source>
        <dbReference type="Proteomes" id="UP000249260"/>
    </source>
</evidence>
<comment type="caution">
    <text evidence="1">The sequence shown here is derived from an EMBL/GenBank/DDBJ whole genome shotgun (WGS) entry which is preliminary data.</text>
</comment>
<evidence type="ECO:0000313" key="1">
    <source>
        <dbReference type="EMBL" id="RAP74805.1"/>
    </source>
</evidence>
<reference evidence="1 2" key="1">
    <citation type="submission" date="2018-06" db="EMBL/GenBank/DDBJ databases">
        <title>Paenibacillus montanisoli sp. nov., isolated from mountain area soil.</title>
        <authorList>
            <person name="Wu M."/>
        </authorList>
    </citation>
    <scope>NUCLEOTIDE SEQUENCE [LARGE SCALE GENOMIC DNA]</scope>
    <source>
        <strain evidence="1 2">RA17</strain>
    </source>
</reference>
<protein>
    <submittedName>
        <fullName evidence="1">Uncharacterized protein</fullName>
    </submittedName>
</protein>
<keyword evidence="2" id="KW-1185">Reference proteome</keyword>
<dbReference type="Proteomes" id="UP000249260">
    <property type="component" value="Unassembled WGS sequence"/>
</dbReference>
<gene>
    <name evidence="1" type="ORF">DL346_22470</name>
</gene>
<proteinExistence type="predicted"/>
<organism evidence="1 2">
    <name type="scientific">Paenibacillus montanisoli</name>
    <dbReference type="NCBI Taxonomy" id="2081970"/>
    <lineage>
        <taxon>Bacteria</taxon>
        <taxon>Bacillati</taxon>
        <taxon>Bacillota</taxon>
        <taxon>Bacilli</taxon>
        <taxon>Bacillales</taxon>
        <taxon>Paenibacillaceae</taxon>
        <taxon>Paenibacillus</taxon>
    </lineage>
</organism>
<sequence>MKSEVWTMEMLNLDNTAGPHCRYFGYDAIHDHDIHLPAAIIFAISPKMYARPLSNFNRVHILKV</sequence>